<accession>A0ABT1DY26</accession>
<dbReference type="Proteomes" id="UP001523369">
    <property type="component" value="Unassembled WGS sequence"/>
</dbReference>
<comment type="caution">
    <text evidence="1">The sequence shown here is derived from an EMBL/GenBank/DDBJ whole genome shotgun (WGS) entry which is preliminary data.</text>
</comment>
<dbReference type="Pfam" id="PF10824">
    <property type="entry name" value="T7SS_ESX_EspC"/>
    <property type="match status" value="1"/>
</dbReference>
<dbReference type="InterPro" id="IPR022536">
    <property type="entry name" value="EspC"/>
</dbReference>
<name>A0ABT1DY26_9ACTN</name>
<dbReference type="RefSeq" id="WP_253241781.1">
    <property type="nucleotide sequence ID" value="NZ_JAMYJR010000039.1"/>
</dbReference>
<organism evidence="1 2">
    <name type="scientific">Paractinoplanes aksuensis</name>
    <dbReference type="NCBI Taxonomy" id="2939490"/>
    <lineage>
        <taxon>Bacteria</taxon>
        <taxon>Bacillati</taxon>
        <taxon>Actinomycetota</taxon>
        <taxon>Actinomycetes</taxon>
        <taxon>Micromonosporales</taxon>
        <taxon>Micromonosporaceae</taxon>
        <taxon>Paractinoplanes</taxon>
    </lineage>
</organism>
<sequence>MNPELEVDLEALRRAAAGLATTGDRVTAATAAEPATPAVPRWGAADAAQQAAEAARGQLALLGAEVAETARRLAESAAAYERADDRAASRLRLAR</sequence>
<keyword evidence="2" id="KW-1185">Reference proteome</keyword>
<evidence type="ECO:0000313" key="1">
    <source>
        <dbReference type="EMBL" id="MCO8275749.1"/>
    </source>
</evidence>
<proteinExistence type="predicted"/>
<reference evidence="1 2" key="1">
    <citation type="submission" date="2022-06" db="EMBL/GenBank/DDBJ databases">
        <title>New Species of the Genus Actinoplanes, ActinopZanes ferrugineus.</title>
        <authorList>
            <person name="Ding P."/>
        </authorList>
    </citation>
    <scope>NUCLEOTIDE SEQUENCE [LARGE SCALE GENOMIC DNA]</scope>
    <source>
        <strain evidence="1 2">TRM88003</strain>
    </source>
</reference>
<evidence type="ECO:0000313" key="2">
    <source>
        <dbReference type="Proteomes" id="UP001523369"/>
    </source>
</evidence>
<gene>
    <name evidence="1" type="ORF">M1L60_34730</name>
</gene>
<protein>
    <submittedName>
        <fullName evidence="1">Type VII secretion target</fullName>
    </submittedName>
</protein>
<dbReference type="EMBL" id="JAMYJR010000039">
    <property type="protein sequence ID" value="MCO8275749.1"/>
    <property type="molecule type" value="Genomic_DNA"/>
</dbReference>